<organism evidence="15 16">
    <name type="scientific">Archangium lansingense</name>
    <dbReference type="NCBI Taxonomy" id="2995310"/>
    <lineage>
        <taxon>Bacteria</taxon>
        <taxon>Pseudomonadati</taxon>
        <taxon>Myxococcota</taxon>
        <taxon>Myxococcia</taxon>
        <taxon>Myxococcales</taxon>
        <taxon>Cystobacterineae</taxon>
        <taxon>Archangiaceae</taxon>
        <taxon>Archangium</taxon>
    </lineage>
</organism>
<dbReference type="RefSeq" id="WP_267540410.1">
    <property type="nucleotide sequence ID" value="NZ_JAPNKA010000001.1"/>
</dbReference>
<evidence type="ECO:0000256" key="6">
    <source>
        <dbReference type="ARBA" id="ARBA00023077"/>
    </source>
</evidence>
<feature type="domain" description="TonB-dependent receptor-like beta-barrel" evidence="13">
    <location>
        <begin position="302"/>
        <end position="670"/>
    </location>
</feature>
<keyword evidence="5 12" id="KW-0732">Signal</keyword>
<evidence type="ECO:0000256" key="11">
    <source>
        <dbReference type="RuleBase" id="RU003357"/>
    </source>
</evidence>
<dbReference type="InterPro" id="IPR037066">
    <property type="entry name" value="Plug_dom_sf"/>
</dbReference>
<protein>
    <submittedName>
        <fullName evidence="15">TonB-dependent receptor</fullName>
    </submittedName>
</protein>
<evidence type="ECO:0000256" key="7">
    <source>
        <dbReference type="ARBA" id="ARBA00023136"/>
    </source>
</evidence>
<evidence type="ECO:0000256" key="5">
    <source>
        <dbReference type="ARBA" id="ARBA00022729"/>
    </source>
</evidence>
<dbReference type="InterPro" id="IPR000531">
    <property type="entry name" value="Beta-barrel_TonB"/>
</dbReference>
<keyword evidence="6 11" id="KW-0798">TonB box</keyword>
<feature type="domain" description="TonB-dependent receptor plug" evidence="14">
    <location>
        <begin position="71"/>
        <end position="182"/>
    </location>
</feature>
<dbReference type="EMBL" id="JAPNKA010000001">
    <property type="protein sequence ID" value="MCY1081825.1"/>
    <property type="molecule type" value="Genomic_DNA"/>
</dbReference>
<evidence type="ECO:0000259" key="14">
    <source>
        <dbReference type="Pfam" id="PF07715"/>
    </source>
</evidence>
<reference evidence="15 16" key="1">
    <citation type="submission" date="2022-11" db="EMBL/GenBank/DDBJ databases">
        <title>Minimal conservation of predation-associated metabolite biosynthetic gene clusters underscores biosynthetic potential of Myxococcota including descriptions for ten novel species: Archangium lansinium sp. nov., Myxococcus landrumus sp. nov., Nannocystis bai.</title>
        <authorList>
            <person name="Ahearne A."/>
            <person name="Stevens C."/>
            <person name="Phillips K."/>
        </authorList>
    </citation>
    <scope>NUCLEOTIDE SEQUENCE [LARGE SCALE GENOMIC DNA]</scope>
    <source>
        <strain evidence="15 16">MIWBW</strain>
    </source>
</reference>
<sequence length="700" mass="77429">MKRWARSRRVRSSRFQSVLPLLAVALGMVAAPGAAEEPSEAEKKPIDIEELSLEDLMNLEVETPTKKPTTVREVPSIVSVITREDIRSWGFNSVGEALTMVPGIYCIDDYLTADCGVRGITGGQRGYSKILKVMIDGQQVSFRSDTTNLLGPQLIPIELVERIEVVRGPVSALYGANAFFGVVNIISRQSRTETTGGARVRVNDDLGVGLSGAFIGGGEWWSATLGASGLYSDYNGRRLPRSSPRFETFQSADNLESRKAITRDVSAYGNVRLRKGRVEGELSGRYGELDSIAEFLDFGTLTHENRVALRTVDARARANVTPVERLSLTGSLAFASGGPSKDERLSTGAPQTFPRRKFGYDAWDAVLEGRWRIFTDDSLTLGVDWTRDNEDLIEIFTVDRETGQETRTSAEAGHKLFINTGVYAQGIVHPLDVLGVTANIRYDQHNIYGGSTNYRLGAVWTPSERMTAKLLYGTSFKAPAALQLYSQPLFPGEVIGNPDLRPETARLLEAEVHWRPVSELAFTVDAFLGRVSDKVELVPTGANLQARNIAHQDGMGLEAEAKWFRGRHILSANAAYQHTDTVVSDVFLGEVSNPSERFPRLSAQLRWQYRHLVWGNLATALRFASQRRASVSNIRDNLLLPYELPAYVSLDLAYYKSWGPHTLQLRLDNLLDTRSAEPGFGGVDLPAWGRHAIISYSFEL</sequence>
<keyword evidence="9 10" id="KW-0998">Cell outer membrane</keyword>
<dbReference type="PROSITE" id="PS52016">
    <property type="entry name" value="TONB_DEPENDENT_REC_3"/>
    <property type="match status" value="1"/>
</dbReference>
<evidence type="ECO:0000259" key="13">
    <source>
        <dbReference type="Pfam" id="PF00593"/>
    </source>
</evidence>
<evidence type="ECO:0000256" key="3">
    <source>
        <dbReference type="ARBA" id="ARBA00022452"/>
    </source>
</evidence>
<dbReference type="InterPro" id="IPR012910">
    <property type="entry name" value="Plug_dom"/>
</dbReference>
<accession>A0ABT4AJF2</accession>
<dbReference type="SUPFAM" id="SSF56935">
    <property type="entry name" value="Porins"/>
    <property type="match status" value="1"/>
</dbReference>
<keyword evidence="16" id="KW-1185">Reference proteome</keyword>
<dbReference type="Pfam" id="PF00593">
    <property type="entry name" value="TonB_dep_Rec_b-barrel"/>
    <property type="match status" value="1"/>
</dbReference>
<keyword evidence="8 15" id="KW-0675">Receptor</keyword>
<gene>
    <name evidence="15" type="ORF">OV287_46000</name>
</gene>
<dbReference type="Pfam" id="PF07715">
    <property type="entry name" value="Plug"/>
    <property type="match status" value="1"/>
</dbReference>
<evidence type="ECO:0000256" key="4">
    <source>
        <dbReference type="ARBA" id="ARBA00022692"/>
    </source>
</evidence>
<evidence type="ECO:0000313" key="16">
    <source>
        <dbReference type="Proteomes" id="UP001207654"/>
    </source>
</evidence>
<dbReference type="PANTHER" id="PTHR30069:SF29">
    <property type="entry name" value="HEMOGLOBIN AND HEMOGLOBIN-HAPTOGLOBIN-BINDING PROTEIN 1-RELATED"/>
    <property type="match status" value="1"/>
</dbReference>
<evidence type="ECO:0000256" key="9">
    <source>
        <dbReference type="ARBA" id="ARBA00023237"/>
    </source>
</evidence>
<proteinExistence type="inferred from homology"/>
<dbReference type="InterPro" id="IPR039426">
    <property type="entry name" value="TonB-dep_rcpt-like"/>
</dbReference>
<evidence type="ECO:0000256" key="8">
    <source>
        <dbReference type="ARBA" id="ARBA00023170"/>
    </source>
</evidence>
<name>A0ABT4AJF2_9BACT</name>
<keyword evidence="2 10" id="KW-0813">Transport</keyword>
<comment type="similarity">
    <text evidence="10 11">Belongs to the TonB-dependent receptor family.</text>
</comment>
<comment type="subcellular location">
    <subcellularLocation>
        <location evidence="1 10">Cell outer membrane</location>
        <topology evidence="1 10">Multi-pass membrane protein</topology>
    </subcellularLocation>
</comment>
<keyword evidence="3 10" id="KW-1134">Transmembrane beta strand</keyword>
<evidence type="ECO:0000256" key="2">
    <source>
        <dbReference type="ARBA" id="ARBA00022448"/>
    </source>
</evidence>
<dbReference type="PANTHER" id="PTHR30069">
    <property type="entry name" value="TONB-DEPENDENT OUTER MEMBRANE RECEPTOR"/>
    <property type="match status" value="1"/>
</dbReference>
<comment type="caution">
    <text evidence="15">The sequence shown here is derived from an EMBL/GenBank/DDBJ whole genome shotgun (WGS) entry which is preliminary data.</text>
</comment>
<keyword evidence="4 10" id="KW-0812">Transmembrane</keyword>
<evidence type="ECO:0000256" key="1">
    <source>
        <dbReference type="ARBA" id="ARBA00004571"/>
    </source>
</evidence>
<evidence type="ECO:0000313" key="15">
    <source>
        <dbReference type="EMBL" id="MCY1081825.1"/>
    </source>
</evidence>
<dbReference type="Gene3D" id="2.170.130.10">
    <property type="entry name" value="TonB-dependent receptor, plug domain"/>
    <property type="match status" value="1"/>
</dbReference>
<feature type="signal peptide" evidence="12">
    <location>
        <begin position="1"/>
        <end position="30"/>
    </location>
</feature>
<keyword evidence="7 10" id="KW-0472">Membrane</keyword>
<evidence type="ECO:0000256" key="10">
    <source>
        <dbReference type="PROSITE-ProRule" id="PRU01360"/>
    </source>
</evidence>
<dbReference type="Proteomes" id="UP001207654">
    <property type="component" value="Unassembled WGS sequence"/>
</dbReference>
<dbReference type="Gene3D" id="2.40.170.20">
    <property type="entry name" value="TonB-dependent receptor, beta-barrel domain"/>
    <property type="match status" value="1"/>
</dbReference>
<feature type="chain" id="PRO_5047412065" evidence="12">
    <location>
        <begin position="31"/>
        <end position="700"/>
    </location>
</feature>
<dbReference type="InterPro" id="IPR036942">
    <property type="entry name" value="Beta-barrel_TonB_sf"/>
</dbReference>
<evidence type="ECO:0000256" key="12">
    <source>
        <dbReference type="SAM" id="SignalP"/>
    </source>
</evidence>